<sequence length="21" mass="2501">MTIEGERQLSQIKPKCKQVKR</sequence>
<name>A0A2P2ISS7_RHIMU</name>
<feature type="region of interest" description="Disordered" evidence="1">
    <location>
        <begin position="1"/>
        <end position="21"/>
    </location>
</feature>
<evidence type="ECO:0000256" key="1">
    <source>
        <dbReference type="SAM" id="MobiDB-lite"/>
    </source>
</evidence>
<evidence type="ECO:0000313" key="2">
    <source>
        <dbReference type="EMBL" id="MBW84247.1"/>
    </source>
</evidence>
<proteinExistence type="predicted"/>
<reference evidence="2" key="1">
    <citation type="submission" date="2018-02" db="EMBL/GenBank/DDBJ databases">
        <title>Rhizophora mucronata_Transcriptome.</title>
        <authorList>
            <person name="Meera S.P."/>
            <person name="Sreeshan A."/>
            <person name="Augustine A."/>
        </authorList>
    </citation>
    <scope>NUCLEOTIDE SEQUENCE</scope>
    <source>
        <tissue evidence="2">Leaf</tissue>
    </source>
</reference>
<accession>A0A2P2ISS7</accession>
<protein>
    <submittedName>
        <fullName evidence="2">Uncharacterized protein</fullName>
    </submittedName>
</protein>
<dbReference type="AlphaFoldDB" id="A0A2P2ISS7"/>
<dbReference type="EMBL" id="GGEC01003764">
    <property type="protein sequence ID" value="MBW84247.1"/>
    <property type="molecule type" value="Transcribed_RNA"/>
</dbReference>
<organism evidence="2">
    <name type="scientific">Rhizophora mucronata</name>
    <name type="common">Asiatic mangrove</name>
    <dbReference type="NCBI Taxonomy" id="61149"/>
    <lineage>
        <taxon>Eukaryota</taxon>
        <taxon>Viridiplantae</taxon>
        <taxon>Streptophyta</taxon>
        <taxon>Embryophyta</taxon>
        <taxon>Tracheophyta</taxon>
        <taxon>Spermatophyta</taxon>
        <taxon>Magnoliopsida</taxon>
        <taxon>eudicotyledons</taxon>
        <taxon>Gunneridae</taxon>
        <taxon>Pentapetalae</taxon>
        <taxon>rosids</taxon>
        <taxon>fabids</taxon>
        <taxon>Malpighiales</taxon>
        <taxon>Rhizophoraceae</taxon>
        <taxon>Rhizophora</taxon>
    </lineage>
</organism>